<dbReference type="RefSeq" id="WP_043847129.1">
    <property type="nucleotide sequence ID" value="NZ_AQQW01000021.1"/>
</dbReference>
<dbReference type="STRING" id="1379903.ATO8_19804"/>
<dbReference type="Proteomes" id="UP000019063">
    <property type="component" value="Unassembled WGS sequence"/>
</dbReference>
<keyword evidence="3" id="KW-1185">Reference proteome</keyword>
<dbReference type="AlphaFoldDB" id="W4HFH3"/>
<feature type="region of interest" description="Disordered" evidence="1">
    <location>
        <begin position="1"/>
        <end position="20"/>
    </location>
</feature>
<accession>W4HFH3</accession>
<evidence type="ECO:0000313" key="3">
    <source>
        <dbReference type="Proteomes" id="UP000019063"/>
    </source>
</evidence>
<dbReference type="eggNOG" id="ENOG502ZQYR">
    <property type="taxonomic scope" value="Bacteria"/>
</dbReference>
<sequence length="783" mass="83564">MAIRSYRPQTTAPGPARAPQINVGVAGDTSGAQAIGRGISQIGEVLERGRQATELTDARLTLTEGIGAINQELADDTDFRGMSERYGERLKGLQKQVLEGLSTPGLKQRMTLDVAQARIAAEARITDRQNRLEGGHARATLARTVRAAANAIPAAENEEEARLLYQFAQTSIADLEAAEHISPEEAEEMRATFDGDVSQALVLGAINDNAATAAAQLAEPGAFGLEEVERQRYLATATRAAESEARTTRTKLERRVDTARNALVRGKKIDPEELAELRATVAGTDLEAELEAAAQASAELGRFHLARPEERAAHIAEVRSRGISLDSATIDSAQIATLEAIDAELTTAEDATLRATGQRVKEAVTALGDGREVADLEAVRQAAAGTAFADDLELAVKRKEFAEAFAKAPPAEQRRLLQDARTAGVVSSTRTADEAFLDTLESIDAEAERSLETDPVQYAIDTGMSAAAPLDFSDPESVGDRLAVARELAEEYGAEPTFFTKRERDAFKDSVENGTPEEQLGLVVSMIDGFGPAAPRAFRELDGVDPVVRRAGELVIETGSDRVAGIILKGRKAMQTGDELNVPSQDAIDVFSENLGGSLSAVPGGREGLIETAKAYYAQMAPGRVTPNDLRGQTDLLAEGLQRVLGGEMVDGQLWGGAQPVNGRLTKLPPELNTASAEELLGTATLEDFRAASLTGSGPLEGDEEVLPEGAVLQWAGGSLYRVGVQSRRGQIEWYQDSGVDNGFFYVDLSRLGQSVLEARRRGDRQPAPAVDPTASHNRAGNR</sequence>
<dbReference type="EMBL" id="AQQW01000021">
    <property type="protein sequence ID" value="ETW10876.1"/>
    <property type="molecule type" value="Genomic_DNA"/>
</dbReference>
<gene>
    <name evidence="2" type="ORF">ATO8_19804</name>
</gene>
<evidence type="ECO:0000313" key="2">
    <source>
        <dbReference type="EMBL" id="ETW10876.1"/>
    </source>
</evidence>
<protein>
    <submittedName>
        <fullName evidence="2">Uncharacterized protein</fullName>
    </submittedName>
</protein>
<organism evidence="2 3">
    <name type="scientific">Roseivivax marinus</name>
    <dbReference type="NCBI Taxonomy" id="1379903"/>
    <lineage>
        <taxon>Bacteria</taxon>
        <taxon>Pseudomonadati</taxon>
        <taxon>Pseudomonadota</taxon>
        <taxon>Alphaproteobacteria</taxon>
        <taxon>Rhodobacterales</taxon>
        <taxon>Roseobacteraceae</taxon>
        <taxon>Roseivivax</taxon>
    </lineage>
</organism>
<proteinExistence type="predicted"/>
<reference evidence="2 3" key="1">
    <citation type="journal article" date="2014" name="Antonie Van Leeuwenhoek">
        <title>Roseivivax atlanticus sp. nov., isolated from surface seawater of the Atlantic Ocean.</title>
        <authorList>
            <person name="Li G."/>
            <person name="Lai Q."/>
            <person name="Liu X."/>
            <person name="Sun F."/>
            <person name="Shao Z."/>
        </authorList>
    </citation>
    <scope>NUCLEOTIDE SEQUENCE [LARGE SCALE GENOMIC DNA]</scope>
    <source>
        <strain evidence="2 3">22II-s10s</strain>
    </source>
</reference>
<feature type="region of interest" description="Disordered" evidence="1">
    <location>
        <begin position="760"/>
        <end position="783"/>
    </location>
</feature>
<name>W4HFH3_9RHOB</name>
<evidence type="ECO:0000256" key="1">
    <source>
        <dbReference type="SAM" id="MobiDB-lite"/>
    </source>
</evidence>
<comment type="caution">
    <text evidence="2">The sequence shown here is derived from an EMBL/GenBank/DDBJ whole genome shotgun (WGS) entry which is preliminary data.</text>
</comment>